<keyword evidence="2 4" id="KW-0808">Transferase</keyword>
<organism evidence="7 8">
    <name type="scientific">Plectus sambesii</name>
    <dbReference type="NCBI Taxonomy" id="2011161"/>
    <lineage>
        <taxon>Eukaryota</taxon>
        <taxon>Metazoa</taxon>
        <taxon>Ecdysozoa</taxon>
        <taxon>Nematoda</taxon>
        <taxon>Chromadorea</taxon>
        <taxon>Plectida</taxon>
        <taxon>Plectina</taxon>
        <taxon>Plectoidea</taxon>
        <taxon>Plectidae</taxon>
        <taxon>Plectus</taxon>
    </lineage>
</organism>
<evidence type="ECO:0000256" key="4">
    <source>
        <dbReference type="RuleBase" id="RU367058"/>
    </source>
</evidence>
<dbReference type="SUPFAM" id="SSF53067">
    <property type="entry name" value="Actin-like ATPase domain"/>
    <property type="match status" value="2"/>
</dbReference>
<proteinExistence type="inferred from homology"/>
<comment type="catalytic activity">
    <reaction evidence="4">
        <text>D-xylulose + ATP = D-xylulose 5-phosphate + ADP + H(+)</text>
        <dbReference type="Rhea" id="RHEA:10964"/>
        <dbReference type="ChEBI" id="CHEBI:15378"/>
        <dbReference type="ChEBI" id="CHEBI:17140"/>
        <dbReference type="ChEBI" id="CHEBI:30616"/>
        <dbReference type="ChEBI" id="CHEBI:57737"/>
        <dbReference type="ChEBI" id="CHEBI:456216"/>
        <dbReference type="EC" id="2.7.1.17"/>
    </reaction>
</comment>
<dbReference type="InterPro" id="IPR018485">
    <property type="entry name" value="FGGY_C"/>
</dbReference>
<dbReference type="GO" id="GO:0005997">
    <property type="term" value="P:xylulose metabolic process"/>
    <property type="evidence" value="ECO:0007669"/>
    <property type="project" value="UniProtKB-UniRule"/>
</dbReference>
<keyword evidence="7" id="KW-1185">Reference proteome</keyword>
<feature type="domain" description="Carbohydrate kinase FGGY C-terminal" evidence="6">
    <location>
        <begin position="292"/>
        <end position="469"/>
    </location>
</feature>
<dbReference type="FunFam" id="3.30.420.40:FF:000118">
    <property type="entry name" value="Xylulose kinase 2"/>
    <property type="match status" value="1"/>
</dbReference>
<dbReference type="GO" id="GO:0005524">
    <property type="term" value="F:ATP binding"/>
    <property type="evidence" value="ECO:0007669"/>
    <property type="project" value="UniProtKB-KW"/>
</dbReference>
<dbReference type="GO" id="GO:0042732">
    <property type="term" value="P:D-xylose metabolic process"/>
    <property type="evidence" value="ECO:0007669"/>
    <property type="project" value="UniProtKB-UniRule"/>
</dbReference>
<dbReference type="Pfam" id="PF02782">
    <property type="entry name" value="FGGY_C"/>
    <property type="match status" value="1"/>
</dbReference>
<evidence type="ECO:0000259" key="5">
    <source>
        <dbReference type="Pfam" id="PF00370"/>
    </source>
</evidence>
<dbReference type="Pfam" id="PF00370">
    <property type="entry name" value="FGGY_N"/>
    <property type="match status" value="1"/>
</dbReference>
<dbReference type="InterPro" id="IPR043129">
    <property type="entry name" value="ATPase_NBD"/>
</dbReference>
<evidence type="ECO:0000256" key="3">
    <source>
        <dbReference type="ARBA" id="ARBA00022777"/>
    </source>
</evidence>
<keyword evidence="3 4" id="KW-0418">Kinase</keyword>
<dbReference type="AlphaFoldDB" id="A0A914V2I0"/>
<evidence type="ECO:0000259" key="6">
    <source>
        <dbReference type="Pfam" id="PF02782"/>
    </source>
</evidence>
<dbReference type="GO" id="GO:0004856">
    <property type="term" value="F:D-xylulokinase activity"/>
    <property type="evidence" value="ECO:0007669"/>
    <property type="project" value="UniProtKB-UniRule"/>
</dbReference>
<dbReference type="PIRSF" id="PIRSF000538">
    <property type="entry name" value="GlpK"/>
    <property type="match status" value="1"/>
</dbReference>
<keyword evidence="4" id="KW-0547">Nucleotide-binding</keyword>
<dbReference type="Gene3D" id="3.30.420.40">
    <property type="match status" value="2"/>
</dbReference>
<dbReference type="InterPro" id="IPR042024">
    <property type="entry name" value="D-XK_euk"/>
</dbReference>
<comment type="similarity">
    <text evidence="1 4">Belongs to the FGGY kinase family.</text>
</comment>
<dbReference type="InterPro" id="IPR000577">
    <property type="entry name" value="Carb_kinase_FGGY"/>
</dbReference>
<evidence type="ECO:0000256" key="2">
    <source>
        <dbReference type="ARBA" id="ARBA00022679"/>
    </source>
</evidence>
<sequence length="523" mass="56876">MAETYLGLDFSTQQLKAVLTNKDLAVVHTAEVTYSIELPEFGTQNGIISHADGETVTSPTLMWVKAFDKLLEKLKSQKEVDISSIKAISGCGQQHGSVFWRKGSSSTLANLDPSKTLAHQLSNAFSQEQSAIWMDSSTNDECELLEVAGGGREHLVKVTGSRAFHRFTGAQIAKVSYKEPHIYHETERISLVSSFACSLLIGKYASIDFADGSGMNLLDINKRDWDHQLLNACGSKLEEKLGKPVPTSSIAGKVASYYVKRYGFSADCDVVTFTGDNPSSLAGVNLHKGDVAVSCGTSDTIFASINKPAPAMEGHVFCNPVEEKGYMVMLCFKNGSLTRDRIRLATGCKSWDDFNVLLDKTAPGNSMNIGFYFDHPEILPHVAAGDYRFDPEQGVVDTFPPEVEARAVIEHQCLSKRTHAEQLGYKVGGRVVVTGGASANKHILQVLADVFKSEVFVLDVVNSAALGGCFRAKHVSAEHEKSFGDVAASGVQMISAAKPHEQNFAVYDKMATHYTILETSLMQ</sequence>
<dbReference type="EC" id="2.7.1.17" evidence="4"/>
<dbReference type="PANTHER" id="PTHR10196">
    <property type="entry name" value="SUGAR KINASE"/>
    <property type="match status" value="1"/>
</dbReference>
<dbReference type="Proteomes" id="UP000887566">
    <property type="component" value="Unplaced"/>
</dbReference>
<feature type="domain" description="Carbohydrate kinase FGGY N-terminal" evidence="5">
    <location>
        <begin position="132"/>
        <end position="283"/>
    </location>
</feature>
<keyword evidence="4" id="KW-0859">Xylose metabolism</keyword>
<evidence type="ECO:0000256" key="1">
    <source>
        <dbReference type="ARBA" id="ARBA00009156"/>
    </source>
</evidence>
<dbReference type="GO" id="GO:0005829">
    <property type="term" value="C:cytosol"/>
    <property type="evidence" value="ECO:0007669"/>
    <property type="project" value="TreeGrafter"/>
</dbReference>
<dbReference type="CDD" id="cd07776">
    <property type="entry name" value="ASKHA_NBD_FGGY_SpXK-like"/>
    <property type="match status" value="1"/>
</dbReference>
<comment type="function">
    <text evidence="4">Phosphorylates D-xylulose to produce D-xylulose 5-phosphate, a molecule that may play an important role in the regulation of glucose metabolism and lipogenesis.</text>
</comment>
<keyword evidence="4" id="KW-0067">ATP-binding</keyword>
<keyword evidence="4" id="KW-0119">Carbohydrate metabolism</keyword>
<name>A0A914V2I0_9BILA</name>
<reference evidence="8" key="1">
    <citation type="submission" date="2022-11" db="UniProtKB">
        <authorList>
            <consortium name="WormBaseParasite"/>
        </authorList>
    </citation>
    <scope>IDENTIFICATION</scope>
</reference>
<accession>A0A914V2I0</accession>
<dbReference type="WBParaSite" id="PSAMB.scaffold1477size30977.g13403.t1">
    <property type="protein sequence ID" value="PSAMB.scaffold1477size30977.g13403.t1"/>
    <property type="gene ID" value="PSAMB.scaffold1477size30977.g13403"/>
</dbReference>
<protein>
    <recommendedName>
        <fullName evidence="4">Xylulose kinase</fullName>
        <ecNumber evidence="4">2.7.1.17</ecNumber>
    </recommendedName>
</protein>
<evidence type="ECO:0000313" key="7">
    <source>
        <dbReference type="Proteomes" id="UP000887566"/>
    </source>
</evidence>
<dbReference type="InterPro" id="IPR018484">
    <property type="entry name" value="FGGY_N"/>
</dbReference>
<dbReference type="PANTHER" id="PTHR10196:SF57">
    <property type="entry name" value="XYLULOSE KINASE"/>
    <property type="match status" value="1"/>
</dbReference>
<evidence type="ECO:0000313" key="8">
    <source>
        <dbReference type="WBParaSite" id="PSAMB.scaffold1477size30977.g13403.t1"/>
    </source>
</evidence>